<name>A0A9X2DA53_9ACTN</name>
<keyword evidence="2" id="KW-0812">Transmembrane</keyword>
<evidence type="ECO:0000313" key="5">
    <source>
        <dbReference type="Proteomes" id="UP001139485"/>
    </source>
</evidence>
<dbReference type="EC" id="3.4.23.43" evidence="4"/>
<dbReference type="InterPro" id="IPR000045">
    <property type="entry name" value="Prepilin_IV_endopep_pep"/>
</dbReference>
<protein>
    <submittedName>
        <fullName evidence="4">Prepilin peptidase</fullName>
        <ecNumber evidence="4">3.4.23.43</ecNumber>
    </submittedName>
</protein>
<accession>A0A9X2DA53</accession>
<feature type="transmembrane region" description="Helical" evidence="2">
    <location>
        <begin position="133"/>
        <end position="151"/>
    </location>
</feature>
<evidence type="ECO:0000259" key="3">
    <source>
        <dbReference type="Pfam" id="PF01478"/>
    </source>
</evidence>
<evidence type="ECO:0000256" key="1">
    <source>
        <dbReference type="ARBA" id="ARBA00005801"/>
    </source>
</evidence>
<dbReference type="PANTHER" id="PTHR30487:SF0">
    <property type="entry name" value="PREPILIN LEADER PEPTIDASE_N-METHYLTRANSFERASE-RELATED"/>
    <property type="match status" value="1"/>
</dbReference>
<feature type="domain" description="Prepilin type IV endopeptidase peptidase" evidence="3">
    <location>
        <begin position="90"/>
        <end position="194"/>
    </location>
</feature>
<dbReference type="EMBL" id="JAMOIL010000028">
    <property type="protein sequence ID" value="MCM0622113.1"/>
    <property type="molecule type" value="Genomic_DNA"/>
</dbReference>
<keyword evidence="5" id="KW-1185">Reference proteome</keyword>
<proteinExistence type="inferred from homology"/>
<reference evidence="4" key="1">
    <citation type="submission" date="2022-05" db="EMBL/GenBank/DDBJ databases">
        <authorList>
            <person name="Tuo L."/>
        </authorList>
    </citation>
    <scope>NUCLEOTIDE SEQUENCE</scope>
    <source>
        <strain evidence="4">BSK12Z-4</strain>
    </source>
</reference>
<dbReference type="RefSeq" id="WP_250828394.1">
    <property type="nucleotide sequence ID" value="NZ_JAMOIL010000028.1"/>
</dbReference>
<sequence length="234" mass="23993">MDADPLITALVAALVVGVLGACAPAVVRRLPAPAGEPHPDDPPRPSWSELASGRWLAVGCGLAAAAAAALLTLALGAGWWLAWLLPVVPVATWLAVIDARTRLLPRVLVLPATGVVLVVALLEWLVAGHGRTVLVAVLLALAARSVFWVLWRVNASGLGFGDVRLALLLGLPLARLGPGELVLGLWLGFLLVGAAGLGRVVARRDRSLLRSHVPLGPGLIVGALLGALLGGALL</sequence>
<evidence type="ECO:0000313" key="4">
    <source>
        <dbReference type="EMBL" id="MCM0622113.1"/>
    </source>
</evidence>
<dbReference type="InterPro" id="IPR050882">
    <property type="entry name" value="Prepilin_peptidase/N-MTase"/>
</dbReference>
<dbReference type="GO" id="GO:0004190">
    <property type="term" value="F:aspartic-type endopeptidase activity"/>
    <property type="evidence" value="ECO:0007669"/>
    <property type="project" value="UniProtKB-EC"/>
</dbReference>
<gene>
    <name evidence="4" type="ORF">M8330_17615</name>
</gene>
<dbReference type="GO" id="GO:0006465">
    <property type="term" value="P:signal peptide processing"/>
    <property type="evidence" value="ECO:0007669"/>
    <property type="project" value="TreeGrafter"/>
</dbReference>
<dbReference type="PANTHER" id="PTHR30487">
    <property type="entry name" value="TYPE 4 PREPILIN-LIKE PROTEINS LEADER PEPTIDE-PROCESSING ENZYME"/>
    <property type="match status" value="1"/>
</dbReference>
<dbReference type="Pfam" id="PF01478">
    <property type="entry name" value="Peptidase_A24"/>
    <property type="match status" value="1"/>
</dbReference>
<feature type="transmembrane region" description="Helical" evidence="2">
    <location>
        <begin position="55"/>
        <end position="74"/>
    </location>
</feature>
<feature type="transmembrane region" description="Helical" evidence="2">
    <location>
        <begin position="183"/>
        <end position="202"/>
    </location>
</feature>
<dbReference type="GO" id="GO:0005886">
    <property type="term" value="C:plasma membrane"/>
    <property type="evidence" value="ECO:0007669"/>
    <property type="project" value="TreeGrafter"/>
</dbReference>
<dbReference type="AlphaFoldDB" id="A0A9X2DA53"/>
<keyword evidence="2" id="KW-1133">Transmembrane helix</keyword>
<keyword evidence="4" id="KW-0378">Hydrolase</keyword>
<evidence type="ECO:0000256" key="2">
    <source>
        <dbReference type="SAM" id="Phobius"/>
    </source>
</evidence>
<keyword evidence="2" id="KW-0472">Membrane</keyword>
<feature type="transmembrane region" description="Helical" evidence="2">
    <location>
        <begin position="214"/>
        <end position="233"/>
    </location>
</feature>
<comment type="caution">
    <text evidence="4">The sequence shown here is derived from an EMBL/GenBank/DDBJ whole genome shotgun (WGS) entry which is preliminary data.</text>
</comment>
<comment type="similarity">
    <text evidence="1">Belongs to the peptidase A24 family.</text>
</comment>
<dbReference type="Proteomes" id="UP001139485">
    <property type="component" value="Unassembled WGS sequence"/>
</dbReference>
<organism evidence="4 5">
    <name type="scientific">Nocardioides bruguierae</name>
    <dbReference type="NCBI Taxonomy" id="2945102"/>
    <lineage>
        <taxon>Bacteria</taxon>
        <taxon>Bacillati</taxon>
        <taxon>Actinomycetota</taxon>
        <taxon>Actinomycetes</taxon>
        <taxon>Propionibacteriales</taxon>
        <taxon>Nocardioidaceae</taxon>
        <taxon>Nocardioides</taxon>
    </lineage>
</organism>
<feature type="transmembrane region" description="Helical" evidence="2">
    <location>
        <begin position="80"/>
        <end position="96"/>
    </location>
</feature>
<feature type="transmembrane region" description="Helical" evidence="2">
    <location>
        <begin position="6"/>
        <end position="27"/>
    </location>
</feature>
<feature type="transmembrane region" description="Helical" evidence="2">
    <location>
        <begin position="108"/>
        <end position="127"/>
    </location>
</feature>